<dbReference type="EMBL" id="MIJE01000001">
    <property type="protein sequence ID" value="OEF98698.1"/>
    <property type="molecule type" value="Genomic_DNA"/>
</dbReference>
<keyword evidence="2" id="KW-1185">Reference proteome</keyword>
<gene>
    <name evidence="1" type="ORF">BHF68_03290</name>
</gene>
<evidence type="ECO:0000313" key="2">
    <source>
        <dbReference type="Proteomes" id="UP000094296"/>
    </source>
</evidence>
<dbReference type="Proteomes" id="UP000094296">
    <property type="component" value="Unassembled WGS sequence"/>
</dbReference>
<dbReference type="AlphaFoldDB" id="A0A1E5G673"/>
<dbReference type="Gene3D" id="1.20.120.1450">
    <property type="match status" value="1"/>
</dbReference>
<dbReference type="Pfam" id="PF07307">
    <property type="entry name" value="HEPPP_synt_1"/>
    <property type="match status" value="1"/>
</dbReference>
<name>A0A1E5G673_9FIRM</name>
<dbReference type="GO" id="GO:0009234">
    <property type="term" value="P:menaquinone biosynthetic process"/>
    <property type="evidence" value="ECO:0007669"/>
    <property type="project" value="InterPro"/>
</dbReference>
<evidence type="ECO:0008006" key="3">
    <source>
        <dbReference type="Google" id="ProtNLM"/>
    </source>
</evidence>
<protein>
    <recommendedName>
        <fullName evidence="3">Heptaprenyl diphosphate synthase</fullName>
    </recommendedName>
</protein>
<accession>A0A1E5G673</accession>
<dbReference type="InterPro" id="IPR009920">
    <property type="entry name" value="HEPPP_synth_su1"/>
</dbReference>
<dbReference type="STRING" id="766136.BHF68_03290"/>
<comment type="caution">
    <text evidence="1">The sequence shown here is derived from an EMBL/GenBank/DDBJ whole genome shotgun (WGS) entry which is preliminary data.</text>
</comment>
<evidence type="ECO:0000313" key="1">
    <source>
        <dbReference type="EMBL" id="OEF98698.1"/>
    </source>
</evidence>
<dbReference type="OrthoDB" id="2417886at2"/>
<sequence length="294" mass="34069">MQIDIPKIVQKHITEVNHLYKEHSKNLLLNQHFSNSDDEINDPILSSLVINHIMLQASGLSMTAINNISVASALIESALDIHQQIEKFDMSEVTSRQLTVLAGDYYSSKYYKLLSDENMIREIQVFAKAIQQINEAKMTRHFASYSDISVDQYLVWLKEISTAISQQLVEEFAIDKVNWLNICSDFTVAQTLIHEDKYIIPTFESVISFKLVLLYDAMGITSKEFQELILDTKRTNELYAKHNINQIYNNYINQFLTTAIENVEKLQTKYIKDELNNYINKIRHNYMSLTAVNK</sequence>
<reference evidence="1 2" key="1">
    <citation type="submission" date="2016-09" db="EMBL/GenBank/DDBJ databases">
        <title>Draft genome sequence for the type strain of Desulfuribacillus alkaliarsenatis AHT28, an obligately anaerobic, sulfidogenic bacterium isolated from Russian soda lake sediments.</title>
        <authorList>
            <person name="Abin C.A."/>
            <person name="Hollibaugh J.T."/>
        </authorList>
    </citation>
    <scope>NUCLEOTIDE SEQUENCE [LARGE SCALE GENOMIC DNA]</scope>
    <source>
        <strain evidence="1 2">AHT28</strain>
    </source>
</reference>
<organism evidence="1 2">
    <name type="scientific">Desulfuribacillus alkaliarsenatis</name>
    <dbReference type="NCBI Taxonomy" id="766136"/>
    <lineage>
        <taxon>Bacteria</taxon>
        <taxon>Bacillati</taxon>
        <taxon>Bacillota</taxon>
        <taxon>Desulfuribacillia</taxon>
        <taxon>Desulfuribacillales</taxon>
        <taxon>Desulfuribacillaceae</taxon>
        <taxon>Desulfuribacillus</taxon>
    </lineage>
</organism>
<proteinExistence type="predicted"/>
<dbReference type="RefSeq" id="WP_069642190.1">
    <property type="nucleotide sequence ID" value="NZ_MIJE01000001.1"/>
</dbReference>